<evidence type="ECO:0000256" key="2">
    <source>
        <dbReference type="ARBA" id="ARBA00004647"/>
    </source>
</evidence>
<dbReference type="GO" id="GO:0031965">
    <property type="term" value="C:nuclear membrane"/>
    <property type="evidence" value="ECO:0007669"/>
    <property type="project" value="UniProtKB-SubCell"/>
</dbReference>
<dbReference type="GO" id="GO:0005524">
    <property type="term" value="F:ATP binding"/>
    <property type="evidence" value="ECO:0007669"/>
    <property type="project" value="UniProtKB-UniRule"/>
</dbReference>
<evidence type="ECO:0000256" key="4">
    <source>
        <dbReference type="ARBA" id="ARBA00022527"/>
    </source>
</evidence>
<comment type="caution">
    <text evidence="22">The sequence shown here is derived from an EMBL/GenBank/DDBJ whole genome shotgun (WGS) entry which is preliminary data.</text>
</comment>
<evidence type="ECO:0000256" key="20">
    <source>
        <dbReference type="RuleBase" id="RU367134"/>
    </source>
</evidence>
<keyword evidence="5" id="KW-0597">Phosphoprotein</keyword>
<evidence type="ECO:0000256" key="10">
    <source>
        <dbReference type="ARBA" id="ARBA00023136"/>
    </source>
</evidence>
<dbReference type="InterPro" id="IPR017441">
    <property type="entry name" value="Protein_kinase_ATP_BS"/>
</dbReference>
<dbReference type="FunFam" id="1.10.510.10:FF:000385">
    <property type="entry name" value="serine/threonine-protein kinase Aurora-1"/>
    <property type="match status" value="1"/>
</dbReference>
<keyword evidence="12" id="KW-0539">Nucleus</keyword>
<dbReference type="Proteomes" id="UP000652761">
    <property type="component" value="Unassembled WGS sequence"/>
</dbReference>
<evidence type="ECO:0000256" key="11">
    <source>
        <dbReference type="ARBA" id="ARBA00023212"/>
    </source>
</evidence>
<dbReference type="InterPro" id="IPR000719">
    <property type="entry name" value="Prot_kinase_dom"/>
</dbReference>
<evidence type="ECO:0000256" key="5">
    <source>
        <dbReference type="ARBA" id="ARBA00022553"/>
    </source>
</evidence>
<accession>A0A843UAF3</accession>
<evidence type="ECO:0000256" key="18">
    <source>
        <dbReference type="PROSITE-ProRule" id="PRU10141"/>
    </source>
</evidence>
<keyword evidence="23" id="KW-1185">Reference proteome</keyword>
<feature type="active site" description="Proton acceptor" evidence="15">
    <location>
        <position position="149"/>
    </location>
</feature>
<dbReference type="EC" id="2.7.11.1" evidence="20"/>
<dbReference type="PROSITE" id="PS00108">
    <property type="entry name" value="PROTEIN_KINASE_ST"/>
    <property type="match status" value="1"/>
</dbReference>
<keyword evidence="6 20" id="KW-0808">Transferase</keyword>
<dbReference type="InterPro" id="IPR008271">
    <property type="entry name" value="Ser/Thr_kinase_AS"/>
</dbReference>
<dbReference type="OrthoDB" id="377346at2759"/>
<keyword evidence="9 16" id="KW-0067">ATP-binding</keyword>
<feature type="cross-link" description="Glycyl lysine isopeptide (Lys-Gly) (interchain with G-Cter in SUMO2)" evidence="17">
    <location>
        <position position="151"/>
    </location>
</feature>
<protein>
    <recommendedName>
        <fullName evidence="20">Aurora kinase</fullName>
        <ecNumber evidence="20">2.7.11.1</ecNumber>
    </recommendedName>
</protein>
<comment type="similarity">
    <text evidence="20">Belongs to the protein kinase superfamily. Ser/Thr protein kinase family. Aurora subfamily.</text>
</comment>
<feature type="binding site" evidence="16">
    <location>
        <position position="167"/>
    </location>
    <ligand>
        <name>ATP</name>
        <dbReference type="ChEBI" id="CHEBI:30616"/>
    </ligand>
</feature>
<evidence type="ECO:0000256" key="13">
    <source>
        <dbReference type="ARBA" id="ARBA00047899"/>
    </source>
</evidence>
<feature type="binding site" evidence="16">
    <location>
        <begin position="153"/>
        <end position="154"/>
    </location>
    <ligand>
        <name>ATP</name>
        <dbReference type="ChEBI" id="CHEBI:30616"/>
    </ligand>
</feature>
<dbReference type="Gene3D" id="1.10.510.10">
    <property type="entry name" value="Transferase(Phosphotransferase) domain 1"/>
    <property type="match status" value="2"/>
</dbReference>
<comment type="subcellular location">
    <subcellularLocation>
        <location evidence="2">Cytoplasm</location>
        <location evidence="2">Cytoskeleton</location>
        <location evidence="2">Spindle pole</location>
    </subcellularLocation>
    <subcellularLocation>
        <location evidence="1">Nucleus membrane</location>
    </subcellularLocation>
</comment>
<sequence>MAIVAESPQEEKSISAVERRWTLNDFDVGKPLGRGKFGHVYLVREKKSNHIVALKVLFKSQLKHSQVEHQLRREVEIQSHLRHPNILRLYGYFYDQTRVYLILEHAAKGEIYKELQKCKFFSERRAATYISSLARALIYCHGKHVIHRDIKPENLLVGMQGELKIADFGWAVHTFNKRRTMCGTLDYLPPEMVGSVEHDASVDIWSLGVLCYEFLYGVPPFEAEEHSETYRRIIKVDLKFPPKPVVSSAAKDLINQMLVKDSSQRLPLHKLLEHPWIVQNADPSGIFRVESVEHDASVDIWSLGILCYEFLYGIPPFEAEEHSETYRRIIKVDLKFPPKPVVSSAAKDLINQMLVKDSSQRLPLHKLLEHPWIVQNADPSGIFRG</sequence>
<organism evidence="22 23">
    <name type="scientific">Colocasia esculenta</name>
    <name type="common">Wild taro</name>
    <name type="synonym">Arum esculentum</name>
    <dbReference type="NCBI Taxonomy" id="4460"/>
    <lineage>
        <taxon>Eukaryota</taxon>
        <taxon>Viridiplantae</taxon>
        <taxon>Streptophyta</taxon>
        <taxon>Embryophyta</taxon>
        <taxon>Tracheophyta</taxon>
        <taxon>Spermatophyta</taxon>
        <taxon>Magnoliopsida</taxon>
        <taxon>Liliopsida</taxon>
        <taxon>Araceae</taxon>
        <taxon>Aroideae</taxon>
        <taxon>Colocasieae</taxon>
        <taxon>Colocasia</taxon>
    </lineage>
</organism>
<evidence type="ECO:0000256" key="17">
    <source>
        <dbReference type="PIRSR" id="PIRSR630616-3"/>
    </source>
</evidence>
<keyword evidence="10" id="KW-0472">Membrane</keyword>
<evidence type="ECO:0000256" key="16">
    <source>
        <dbReference type="PIRSR" id="PIRSR630616-2"/>
    </source>
</evidence>
<feature type="binding site" evidence="16 18">
    <location>
        <position position="55"/>
    </location>
    <ligand>
        <name>ATP</name>
        <dbReference type="ChEBI" id="CHEBI:30616"/>
    </ligand>
</feature>
<feature type="binding site" evidence="16">
    <location>
        <begin position="104"/>
        <end position="106"/>
    </location>
    <ligand>
        <name>ATP</name>
        <dbReference type="ChEBI" id="CHEBI:30616"/>
    </ligand>
</feature>
<evidence type="ECO:0000256" key="8">
    <source>
        <dbReference type="ARBA" id="ARBA00022777"/>
    </source>
</evidence>
<dbReference type="SMART" id="SM00220">
    <property type="entry name" value="S_TKc"/>
    <property type="match status" value="1"/>
</dbReference>
<evidence type="ECO:0000256" key="12">
    <source>
        <dbReference type="ARBA" id="ARBA00023242"/>
    </source>
</evidence>
<evidence type="ECO:0000256" key="9">
    <source>
        <dbReference type="ARBA" id="ARBA00022840"/>
    </source>
</evidence>
<evidence type="ECO:0000313" key="23">
    <source>
        <dbReference type="Proteomes" id="UP000652761"/>
    </source>
</evidence>
<dbReference type="PROSITE" id="PS00107">
    <property type="entry name" value="PROTEIN_KINASE_ATP"/>
    <property type="match status" value="1"/>
</dbReference>
<keyword evidence="3" id="KW-0963">Cytoplasm</keyword>
<dbReference type="PROSITE" id="PS50011">
    <property type="entry name" value="PROTEIN_KINASE_DOM"/>
    <property type="match status" value="1"/>
</dbReference>
<dbReference type="Pfam" id="PF00069">
    <property type="entry name" value="Pkinase"/>
    <property type="match status" value="2"/>
</dbReference>
<evidence type="ECO:0000256" key="3">
    <source>
        <dbReference type="ARBA" id="ARBA00022490"/>
    </source>
</evidence>
<dbReference type="GO" id="GO:0000922">
    <property type="term" value="C:spindle pole"/>
    <property type="evidence" value="ECO:0007669"/>
    <property type="project" value="UniProtKB-SubCell"/>
</dbReference>
<evidence type="ECO:0000256" key="7">
    <source>
        <dbReference type="ARBA" id="ARBA00022741"/>
    </source>
</evidence>
<comment type="catalytic activity">
    <reaction evidence="14 20">
        <text>L-seryl-[protein] + ATP = O-phospho-L-seryl-[protein] + ADP + H(+)</text>
        <dbReference type="Rhea" id="RHEA:17989"/>
        <dbReference type="Rhea" id="RHEA-COMP:9863"/>
        <dbReference type="Rhea" id="RHEA-COMP:11604"/>
        <dbReference type="ChEBI" id="CHEBI:15378"/>
        <dbReference type="ChEBI" id="CHEBI:29999"/>
        <dbReference type="ChEBI" id="CHEBI:30616"/>
        <dbReference type="ChEBI" id="CHEBI:83421"/>
        <dbReference type="ChEBI" id="CHEBI:456216"/>
        <dbReference type="EC" id="2.7.11.1"/>
    </reaction>
</comment>
<evidence type="ECO:0000256" key="1">
    <source>
        <dbReference type="ARBA" id="ARBA00004126"/>
    </source>
</evidence>
<dbReference type="EMBL" id="NMUH01000508">
    <property type="protein sequence ID" value="MQL80455.1"/>
    <property type="molecule type" value="Genomic_DNA"/>
</dbReference>
<evidence type="ECO:0000256" key="14">
    <source>
        <dbReference type="ARBA" id="ARBA00048679"/>
    </source>
</evidence>
<proteinExistence type="inferred from homology"/>
<keyword evidence="11" id="KW-0206">Cytoskeleton</keyword>
<evidence type="ECO:0000259" key="21">
    <source>
        <dbReference type="PROSITE" id="PS50011"/>
    </source>
</evidence>
<keyword evidence="4 19" id="KW-0723">Serine/threonine-protein kinase</keyword>
<keyword evidence="8 20" id="KW-0418">Kinase</keyword>
<dbReference type="InterPro" id="IPR011009">
    <property type="entry name" value="Kinase-like_dom_sf"/>
</dbReference>
<keyword evidence="7 16" id="KW-0547">Nucleotide-binding</keyword>
<reference evidence="22" key="1">
    <citation type="submission" date="2017-07" db="EMBL/GenBank/DDBJ databases">
        <title>Taro Niue Genome Assembly and Annotation.</title>
        <authorList>
            <person name="Atibalentja N."/>
            <person name="Keating K."/>
            <person name="Fields C.J."/>
        </authorList>
    </citation>
    <scope>NUCLEOTIDE SEQUENCE</scope>
    <source>
        <strain evidence="22">Niue_2</strain>
        <tissue evidence="22">Leaf</tissue>
    </source>
</reference>
<evidence type="ECO:0000256" key="19">
    <source>
        <dbReference type="RuleBase" id="RU000304"/>
    </source>
</evidence>
<dbReference type="CDD" id="cd14007">
    <property type="entry name" value="STKc_Aurora"/>
    <property type="match status" value="1"/>
</dbReference>
<dbReference type="InterPro" id="IPR030616">
    <property type="entry name" value="Aur-like"/>
</dbReference>
<gene>
    <name evidence="22" type="ORF">Taro_012904</name>
</gene>
<dbReference type="Gene3D" id="3.30.200.20">
    <property type="entry name" value="Phosphorylase Kinase, domain 1"/>
    <property type="match status" value="1"/>
</dbReference>
<dbReference type="FunFam" id="3.30.200.20:FF:000042">
    <property type="entry name" value="Aurora kinase A"/>
    <property type="match status" value="1"/>
</dbReference>
<name>A0A843UAF3_COLES</name>
<dbReference type="AlphaFoldDB" id="A0A843UAF3"/>
<dbReference type="GO" id="GO:0035175">
    <property type="term" value="F:histone H3S10 kinase activity"/>
    <property type="evidence" value="ECO:0007669"/>
    <property type="project" value="UniProtKB-ARBA"/>
</dbReference>
<comment type="catalytic activity">
    <reaction evidence="13 20">
        <text>L-threonyl-[protein] + ATP = O-phospho-L-threonyl-[protein] + ADP + H(+)</text>
        <dbReference type="Rhea" id="RHEA:46608"/>
        <dbReference type="Rhea" id="RHEA-COMP:11060"/>
        <dbReference type="Rhea" id="RHEA-COMP:11605"/>
        <dbReference type="ChEBI" id="CHEBI:15378"/>
        <dbReference type="ChEBI" id="CHEBI:30013"/>
        <dbReference type="ChEBI" id="CHEBI:30616"/>
        <dbReference type="ChEBI" id="CHEBI:61977"/>
        <dbReference type="ChEBI" id="CHEBI:456216"/>
        <dbReference type="EC" id="2.7.11.1"/>
    </reaction>
</comment>
<evidence type="ECO:0000256" key="15">
    <source>
        <dbReference type="PIRSR" id="PIRSR630616-1"/>
    </source>
</evidence>
<evidence type="ECO:0000256" key="6">
    <source>
        <dbReference type="ARBA" id="ARBA00022679"/>
    </source>
</evidence>
<dbReference type="PANTHER" id="PTHR24350">
    <property type="entry name" value="SERINE/THREONINE-PROTEIN KINASE IAL-RELATED"/>
    <property type="match status" value="1"/>
</dbReference>
<feature type="binding site" evidence="16">
    <location>
        <position position="36"/>
    </location>
    <ligand>
        <name>ATP</name>
        <dbReference type="ChEBI" id="CHEBI:30616"/>
    </ligand>
</feature>
<dbReference type="SUPFAM" id="SSF56112">
    <property type="entry name" value="Protein kinase-like (PK-like)"/>
    <property type="match status" value="2"/>
</dbReference>
<feature type="domain" description="Protein kinase" evidence="21">
    <location>
        <begin position="26"/>
        <end position="277"/>
    </location>
</feature>
<evidence type="ECO:0000313" key="22">
    <source>
        <dbReference type="EMBL" id="MQL80455.1"/>
    </source>
</evidence>